<comment type="caution">
    <text evidence="5">The sequence shown here is derived from an EMBL/GenBank/DDBJ whole genome shotgun (WGS) entry which is preliminary data.</text>
</comment>
<dbReference type="InterPro" id="IPR009695">
    <property type="entry name" value="Diacylglyc_glucosyltr_N"/>
</dbReference>
<dbReference type="SUPFAM" id="SSF53756">
    <property type="entry name" value="UDP-Glycosyltransferase/glycogen phosphorylase"/>
    <property type="match status" value="1"/>
</dbReference>
<name>A0A3L7JQV7_9BACI</name>
<evidence type="ECO:0000313" key="6">
    <source>
        <dbReference type="Proteomes" id="UP000276770"/>
    </source>
</evidence>
<dbReference type="GO" id="GO:0009247">
    <property type="term" value="P:glycolipid biosynthetic process"/>
    <property type="evidence" value="ECO:0007669"/>
    <property type="project" value="InterPro"/>
</dbReference>
<dbReference type="OrthoDB" id="9815663at2"/>
<dbReference type="InterPro" id="IPR050519">
    <property type="entry name" value="Glycosyltransf_28_UgtP"/>
</dbReference>
<reference evidence="5 6" key="1">
    <citation type="submission" date="2018-10" db="EMBL/GenBank/DDBJ databases">
        <title>Falsibacillus sp. genome draft.</title>
        <authorList>
            <person name="Shi S."/>
        </authorList>
    </citation>
    <scope>NUCLEOTIDE SEQUENCE [LARGE SCALE GENOMIC DNA]</scope>
    <source>
        <strain evidence="5 6">GY 10110</strain>
    </source>
</reference>
<evidence type="ECO:0000256" key="3">
    <source>
        <dbReference type="ARBA" id="ARBA00022679"/>
    </source>
</evidence>
<proteinExistence type="inferred from homology"/>
<organism evidence="5 6">
    <name type="scientific">Falsibacillus albus</name>
    <dbReference type="NCBI Taxonomy" id="2478915"/>
    <lineage>
        <taxon>Bacteria</taxon>
        <taxon>Bacillati</taxon>
        <taxon>Bacillota</taxon>
        <taxon>Bacilli</taxon>
        <taxon>Bacillales</taxon>
        <taxon>Bacillaceae</taxon>
        <taxon>Falsibacillus</taxon>
    </lineage>
</organism>
<keyword evidence="3" id="KW-0808">Transferase</keyword>
<feature type="domain" description="Diacylglycerol glucosyltransferase N-terminal" evidence="4">
    <location>
        <begin position="15"/>
        <end position="185"/>
    </location>
</feature>
<dbReference type="RefSeq" id="WP_121682101.1">
    <property type="nucleotide sequence ID" value="NZ_RCVZ01000016.1"/>
</dbReference>
<evidence type="ECO:0000256" key="1">
    <source>
        <dbReference type="ARBA" id="ARBA00006962"/>
    </source>
</evidence>
<dbReference type="AlphaFoldDB" id="A0A3L7JQV7"/>
<dbReference type="EMBL" id="RCVZ01000016">
    <property type="protein sequence ID" value="RLQ93193.1"/>
    <property type="molecule type" value="Genomic_DNA"/>
</dbReference>
<sequence length="381" mass="44052">MKVLVLPLFQMPSGHHQAADAMIEVMSSFHDDDITFKKVDFLSYCHPPLERKVSGFYLHWITENPKTYSRFYKLFMFSRDHDHDFVQSLFFWNRYFEWRMEQFILEEDPDLIICTHCYPSKLLDSLKQRMKLSRPVINVYTDFFINDIWGKKAIDYHLAPNQQAKEQLMAEFQVPQERIFVTGIPTFPVYHAHQAAPLPEKNYILIAGGNSGLGNMFPFLKEITEKGNSTFTYKVLCGKNRKLYNKISELQNPDIIPLSYIDSPEKMNDLYNGALAILTKPGGITISEALSKALPIFVLHSLPGQEEINKRYLLNKGLIFELDLKKNIEGQFTQILFDSKKLADLKSRIELWNSEKDASLSEALLSIIHGERAYLPSISPV</sequence>
<dbReference type="PANTHER" id="PTHR43025:SF3">
    <property type="entry name" value="MONOGALACTOSYLDIACYLGLYCEROL SYNTHASE 1, CHLOROPLASTIC"/>
    <property type="match status" value="1"/>
</dbReference>
<keyword evidence="6" id="KW-1185">Reference proteome</keyword>
<keyword evidence="2" id="KW-0328">Glycosyltransferase</keyword>
<dbReference type="Pfam" id="PF06925">
    <property type="entry name" value="MGDG_synth"/>
    <property type="match status" value="1"/>
</dbReference>
<accession>A0A3L7JQV7</accession>
<protein>
    <recommendedName>
        <fullName evidence="4">Diacylglycerol glucosyltransferase N-terminal domain-containing protein</fullName>
    </recommendedName>
</protein>
<dbReference type="GO" id="GO:0016020">
    <property type="term" value="C:membrane"/>
    <property type="evidence" value="ECO:0007669"/>
    <property type="project" value="GOC"/>
</dbReference>
<evidence type="ECO:0000259" key="4">
    <source>
        <dbReference type="Pfam" id="PF06925"/>
    </source>
</evidence>
<dbReference type="Gene3D" id="3.40.50.2000">
    <property type="entry name" value="Glycogen Phosphorylase B"/>
    <property type="match status" value="1"/>
</dbReference>
<dbReference type="Proteomes" id="UP000276770">
    <property type="component" value="Unassembled WGS sequence"/>
</dbReference>
<gene>
    <name evidence="5" type="ORF">D9X91_18340</name>
</gene>
<comment type="similarity">
    <text evidence="1">Belongs to the glycosyltransferase 28 family.</text>
</comment>
<dbReference type="PANTHER" id="PTHR43025">
    <property type="entry name" value="MONOGALACTOSYLDIACYLGLYCEROL SYNTHASE"/>
    <property type="match status" value="1"/>
</dbReference>
<evidence type="ECO:0000313" key="5">
    <source>
        <dbReference type="EMBL" id="RLQ93193.1"/>
    </source>
</evidence>
<dbReference type="GO" id="GO:0016758">
    <property type="term" value="F:hexosyltransferase activity"/>
    <property type="evidence" value="ECO:0007669"/>
    <property type="project" value="InterPro"/>
</dbReference>
<evidence type="ECO:0000256" key="2">
    <source>
        <dbReference type="ARBA" id="ARBA00022676"/>
    </source>
</evidence>